<keyword evidence="1" id="KW-0812">Transmembrane</keyword>
<gene>
    <name evidence="2" type="ORF">RF11_04401</name>
</gene>
<evidence type="ECO:0000313" key="2">
    <source>
        <dbReference type="EMBL" id="KII60864.1"/>
    </source>
</evidence>
<keyword evidence="1" id="KW-1133">Transmembrane helix</keyword>
<dbReference type="AlphaFoldDB" id="A0A0C2M966"/>
<evidence type="ECO:0000256" key="1">
    <source>
        <dbReference type="SAM" id="Phobius"/>
    </source>
</evidence>
<comment type="caution">
    <text evidence="2">The sequence shown here is derived from an EMBL/GenBank/DDBJ whole genome shotgun (WGS) entry which is preliminary data.</text>
</comment>
<reference evidence="2 3" key="1">
    <citation type="journal article" date="2014" name="Genome Biol. Evol.">
        <title>The genome of the myxosporean Thelohanellus kitauei shows adaptations to nutrient acquisition within its fish host.</title>
        <authorList>
            <person name="Yang Y."/>
            <person name="Xiong J."/>
            <person name="Zhou Z."/>
            <person name="Huo F."/>
            <person name="Miao W."/>
            <person name="Ran C."/>
            <person name="Liu Y."/>
            <person name="Zhang J."/>
            <person name="Feng J."/>
            <person name="Wang M."/>
            <person name="Wang M."/>
            <person name="Wang L."/>
            <person name="Yao B."/>
        </authorList>
    </citation>
    <scope>NUCLEOTIDE SEQUENCE [LARGE SCALE GENOMIC DNA]</scope>
    <source>
        <strain evidence="2">Wuqing</strain>
    </source>
</reference>
<name>A0A0C2M966_THEKT</name>
<proteinExistence type="predicted"/>
<protein>
    <submittedName>
        <fullName evidence="2">Uncharacterized protein</fullName>
    </submittedName>
</protein>
<feature type="transmembrane region" description="Helical" evidence="1">
    <location>
        <begin position="60"/>
        <end position="79"/>
    </location>
</feature>
<organism evidence="2 3">
    <name type="scientific">Thelohanellus kitauei</name>
    <name type="common">Myxosporean</name>
    <dbReference type="NCBI Taxonomy" id="669202"/>
    <lineage>
        <taxon>Eukaryota</taxon>
        <taxon>Metazoa</taxon>
        <taxon>Cnidaria</taxon>
        <taxon>Myxozoa</taxon>
        <taxon>Myxosporea</taxon>
        <taxon>Bivalvulida</taxon>
        <taxon>Platysporina</taxon>
        <taxon>Myxobolidae</taxon>
        <taxon>Thelohanellus</taxon>
    </lineage>
</organism>
<keyword evidence="3" id="KW-1185">Reference proteome</keyword>
<sequence>MFKFFIPVFITTTSKNYQRLKDQRLATVFCNRTQSQLNTYECENIDRPIRTQVVKRETPYKLLVLVISLVAISLFLVLLKASDIISVARKGWEKIFKHDPDL</sequence>
<dbReference type="EMBL" id="JWZT01005403">
    <property type="protein sequence ID" value="KII60864.1"/>
    <property type="molecule type" value="Genomic_DNA"/>
</dbReference>
<dbReference type="Proteomes" id="UP000031668">
    <property type="component" value="Unassembled WGS sequence"/>
</dbReference>
<accession>A0A0C2M966</accession>
<evidence type="ECO:0000313" key="3">
    <source>
        <dbReference type="Proteomes" id="UP000031668"/>
    </source>
</evidence>
<keyword evidence="1" id="KW-0472">Membrane</keyword>